<name>A0A067PQR4_9AGAM</name>
<dbReference type="Proteomes" id="UP000027265">
    <property type="component" value="Unassembled WGS sequence"/>
</dbReference>
<accession>A0A067PQR4</accession>
<reference evidence="2" key="1">
    <citation type="journal article" date="2014" name="Proc. Natl. Acad. Sci. U.S.A.">
        <title>Extensive sampling of basidiomycete genomes demonstrates inadequacy of the white-rot/brown-rot paradigm for wood decay fungi.</title>
        <authorList>
            <person name="Riley R."/>
            <person name="Salamov A.A."/>
            <person name="Brown D.W."/>
            <person name="Nagy L.G."/>
            <person name="Floudas D."/>
            <person name="Held B.W."/>
            <person name="Levasseur A."/>
            <person name="Lombard V."/>
            <person name="Morin E."/>
            <person name="Otillar R."/>
            <person name="Lindquist E.A."/>
            <person name="Sun H."/>
            <person name="LaButti K.M."/>
            <person name="Schmutz J."/>
            <person name="Jabbour D."/>
            <person name="Luo H."/>
            <person name="Baker S.E."/>
            <person name="Pisabarro A.G."/>
            <person name="Walton J.D."/>
            <person name="Blanchette R.A."/>
            <person name="Henrissat B."/>
            <person name="Martin F."/>
            <person name="Cullen D."/>
            <person name="Hibbett D.S."/>
            <person name="Grigoriev I.V."/>
        </authorList>
    </citation>
    <scope>NUCLEOTIDE SEQUENCE [LARGE SCALE GENOMIC DNA]</scope>
    <source>
        <strain evidence="2">MUCL 33604</strain>
    </source>
</reference>
<dbReference type="HOGENOM" id="CLU_2399983_0_0_1"/>
<gene>
    <name evidence="1" type="ORF">JAAARDRAFT_197114</name>
</gene>
<evidence type="ECO:0000313" key="1">
    <source>
        <dbReference type="EMBL" id="KDQ53652.1"/>
    </source>
</evidence>
<keyword evidence="2" id="KW-1185">Reference proteome</keyword>
<dbReference type="InParanoid" id="A0A067PQR4"/>
<dbReference type="EMBL" id="KL197732">
    <property type="protein sequence ID" value="KDQ53652.1"/>
    <property type="molecule type" value="Genomic_DNA"/>
</dbReference>
<proteinExistence type="predicted"/>
<evidence type="ECO:0000313" key="2">
    <source>
        <dbReference type="Proteomes" id="UP000027265"/>
    </source>
</evidence>
<organism evidence="1 2">
    <name type="scientific">Jaapia argillacea MUCL 33604</name>
    <dbReference type="NCBI Taxonomy" id="933084"/>
    <lineage>
        <taxon>Eukaryota</taxon>
        <taxon>Fungi</taxon>
        <taxon>Dikarya</taxon>
        <taxon>Basidiomycota</taxon>
        <taxon>Agaricomycotina</taxon>
        <taxon>Agaricomycetes</taxon>
        <taxon>Agaricomycetidae</taxon>
        <taxon>Jaapiales</taxon>
        <taxon>Jaapiaceae</taxon>
        <taxon>Jaapia</taxon>
    </lineage>
</organism>
<protein>
    <submittedName>
        <fullName evidence="1">Uncharacterized protein</fullName>
    </submittedName>
</protein>
<dbReference type="AlphaFoldDB" id="A0A067PQR4"/>
<sequence length="93" mass="10478">MARFSKTYTTQFNDFLHAVEELRNEPFWRIWRHKMFKEGVAHGGGVTEVSHVPVIGSVSLSKQAEEMRRLGAALGDFVVEGEEFTGVSQGVEH</sequence>